<evidence type="ECO:0000256" key="4">
    <source>
        <dbReference type="ARBA" id="ARBA00022692"/>
    </source>
</evidence>
<evidence type="ECO:0000256" key="6">
    <source>
        <dbReference type="ARBA" id="ARBA00023136"/>
    </source>
</evidence>
<accession>A0A6J6WLW5</accession>
<dbReference type="InterPro" id="IPR018584">
    <property type="entry name" value="GT87"/>
</dbReference>
<keyword evidence="5 7" id="KW-1133">Transmembrane helix</keyword>
<feature type="transmembrane region" description="Helical" evidence="7">
    <location>
        <begin position="200"/>
        <end position="220"/>
    </location>
</feature>
<dbReference type="GO" id="GO:0005886">
    <property type="term" value="C:plasma membrane"/>
    <property type="evidence" value="ECO:0007669"/>
    <property type="project" value="UniProtKB-SubCell"/>
</dbReference>
<keyword evidence="3" id="KW-0808">Transferase</keyword>
<evidence type="ECO:0000256" key="5">
    <source>
        <dbReference type="ARBA" id="ARBA00022989"/>
    </source>
</evidence>
<protein>
    <submittedName>
        <fullName evidence="8">Unannotated protein</fullName>
    </submittedName>
</protein>
<dbReference type="AlphaFoldDB" id="A0A6J6WLW5"/>
<evidence type="ECO:0000256" key="2">
    <source>
        <dbReference type="ARBA" id="ARBA00022475"/>
    </source>
</evidence>
<keyword evidence="6 7" id="KW-0472">Membrane</keyword>
<feature type="transmembrane region" description="Helical" evidence="7">
    <location>
        <begin position="113"/>
        <end position="143"/>
    </location>
</feature>
<keyword evidence="2" id="KW-1003">Cell membrane</keyword>
<feature type="transmembrane region" description="Helical" evidence="7">
    <location>
        <begin position="415"/>
        <end position="434"/>
    </location>
</feature>
<sequence>MAIMDRPKPNEMAELDQPNKDFWRSTFSVYLLTVLFGILTLAILDTILNRYYGVNASSSTIIPSDVPADIFQPGCSVPIIGGHYFGDFQSEYCRMRGSTPYSSNAPSLYIPGFYVLLSFISFFTSVVSSWLAATILSVLFLVAAIKTHLKGKSPFIASIILLAVFNPFWQTIDRGNISWLLGVGFIILGAKSELRTERGWLFAVAVSLKIQLAPFLLILLCGGTVRDKWRSIVRFTSFFTLLNFVFPLLGWRDFGQFYPNYFKSVQSARTSNNVNGYGFSSLTHTVTQLNWSIWFWVFFSLFSIGLTMSLVVINASDRLIDRRDAKEELLLASLLASSIIVLCTPLSYLYGLMVLLVPTVLIVGMKSGARLIHKVQLVLITICVLPNTIPLDSFINRQMHAPDGDLINYPSLGNLIPSVLLPSLAFSAAIIVWNNSNQTSLRRKSSLRIA</sequence>
<evidence type="ECO:0000256" key="3">
    <source>
        <dbReference type="ARBA" id="ARBA00022679"/>
    </source>
</evidence>
<evidence type="ECO:0000313" key="8">
    <source>
        <dbReference type="EMBL" id="CAB4783247.1"/>
    </source>
</evidence>
<comment type="subcellular location">
    <subcellularLocation>
        <location evidence="1">Cell membrane</location>
        <topology evidence="1">Multi-pass membrane protein</topology>
    </subcellularLocation>
</comment>
<keyword evidence="4 7" id="KW-0812">Transmembrane</keyword>
<evidence type="ECO:0000256" key="1">
    <source>
        <dbReference type="ARBA" id="ARBA00004651"/>
    </source>
</evidence>
<dbReference type="Pfam" id="PF09594">
    <property type="entry name" value="GT87"/>
    <property type="match status" value="1"/>
</dbReference>
<name>A0A6J6WLW5_9ZZZZ</name>
<evidence type="ECO:0000256" key="7">
    <source>
        <dbReference type="SAM" id="Phobius"/>
    </source>
</evidence>
<organism evidence="8">
    <name type="scientific">freshwater metagenome</name>
    <dbReference type="NCBI Taxonomy" id="449393"/>
    <lineage>
        <taxon>unclassified sequences</taxon>
        <taxon>metagenomes</taxon>
        <taxon>ecological metagenomes</taxon>
    </lineage>
</organism>
<feature type="transmembrane region" description="Helical" evidence="7">
    <location>
        <begin position="155"/>
        <end position="172"/>
    </location>
</feature>
<proteinExistence type="predicted"/>
<reference evidence="8" key="1">
    <citation type="submission" date="2020-05" db="EMBL/GenBank/DDBJ databases">
        <authorList>
            <person name="Chiriac C."/>
            <person name="Salcher M."/>
            <person name="Ghai R."/>
            <person name="Kavagutti S V."/>
        </authorList>
    </citation>
    <scope>NUCLEOTIDE SEQUENCE</scope>
</reference>
<dbReference type="EMBL" id="CAFAAG010000001">
    <property type="protein sequence ID" value="CAB4783247.1"/>
    <property type="molecule type" value="Genomic_DNA"/>
</dbReference>
<feature type="transmembrane region" description="Helical" evidence="7">
    <location>
        <begin position="232"/>
        <end position="251"/>
    </location>
</feature>
<feature type="transmembrane region" description="Helical" evidence="7">
    <location>
        <begin position="27"/>
        <end position="48"/>
    </location>
</feature>
<feature type="transmembrane region" description="Helical" evidence="7">
    <location>
        <begin position="293"/>
        <end position="313"/>
    </location>
</feature>
<dbReference type="GO" id="GO:0016758">
    <property type="term" value="F:hexosyltransferase activity"/>
    <property type="evidence" value="ECO:0007669"/>
    <property type="project" value="InterPro"/>
</dbReference>
<gene>
    <name evidence="8" type="ORF">UFOPK2975_00042</name>
</gene>